<evidence type="ECO:0000256" key="3">
    <source>
        <dbReference type="PROSITE-ProRule" id="PRU00339"/>
    </source>
</evidence>
<keyword evidence="1" id="KW-0677">Repeat</keyword>
<dbReference type="InterPro" id="IPR019734">
    <property type="entry name" value="TPR_rpt"/>
</dbReference>
<keyword evidence="8" id="KW-1185">Reference proteome</keyword>
<dbReference type="SUPFAM" id="SSF46565">
    <property type="entry name" value="Chaperone J-domain"/>
    <property type="match status" value="1"/>
</dbReference>
<dbReference type="RefSeq" id="XP_067526445.1">
    <property type="nucleotide sequence ID" value="XM_067670344.1"/>
</dbReference>
<proteinExistence type="predicted"/>
<feature type="coiled-coil region" evidence="4">
    <location>
        <begin position="341"/>
        <end position="368"/>
    </location>
</feature>
<dbReference type="SMART" id="SM00028">
    <property type="entry name" value="TPR"/>
    <property type="match status" value="7"/>
</dbReference>
<gene>
    <name evidence="7" type="ORF">RO3G_15760</name>
</gene>
<dbReference type="CDD" id="cd06257">
    <property type="entry name" value="DnaJ"/>
    <property type="match status" value="1"/>
</dbReference>
<reference evidence="7 8" key="1">
    <citation type="journal article" date="2009" name="PLoS Genet.">
        <title>Genomic analysis of the basal lineage fungus Rhizopus oryzae reveals a whole-genome duplication.</title>
        <authorList>
            <person name="Ma L.-J."/>
            <person name="Ibrahim A.S."/>
            <person name="Skory C."/>
            <person name="Grabherr M.G."/>
            <person name="Burger G."/>
            <person name="Butler M."/>
            <person name="Elias M."/>
            <person name="Idnurm A."/>
            <person name="Lang B.F."/>
            <person name="Sone T."/>
            <person name="Abe A."/>
            <person name="Calvo S.E."/>
            <person name="Corrochano L.M."/>
            <person name="Engels R."/>
            <person name="Fu J."/>
            <person name="Hansberg W."/>
            <person name="Kim J.-M."/>
            <person name="Kodira C.D."/>
            <person name="Koehrsen M.J."/>
            <person name="Liu B."/>
            <person name="Miranda-Saavedra D."/>
            <person name="O'Leary S."/>
            <person name="Ortiz-Castellanos L."/>
            <person name="Poulter R."/>
            <person name="Rodriguez-Romero J."/>
            <person name="Ruiz-Herrera J."/>
            <person name="Shen Y.-Q."/>
            <person name="Zeng Q."/>
            <person name="Galagan J."/>
            <person name="Birren B.W."/>
            <person name="Cuomo C.A."/>
            <person name="Wickes B.L."/>
        </authorList>
    </citation>
    <scope>NUCLEOTIDE SEQUENCE [LARGE SCALE GENOMIC DNA]</scope>
    <source>
        <strain evidence="8">RA 99-880 / ATCC MYA-4621 / FGSC 9543 / NRRL 43880</strain>
    </source>
</reference>
<evidence type="ECO:0000313" key="7">
    <source>
        <dbReference type="EMBL" id="EIE91049.1"/>
    </source>
</evidence>
<evidence type="ECO:0000256" key="4">
    <source>
        <dbReference type="SAM" id="Coils"/>
    </source>
</evidence>
<dbReference type="Pfam" id="PF13432">
    <property type="entry name" value="TPR_16"/>
    <property type="match status" value="1"/>
</dbReference>
<feature type="region of interest" description="Disordered" evidence="5">
    <location>
        <begin position="494"/>
        <end position="513"/>
    </location>
</feature>
<dbReference type="InterPro" id="IPR011990">
    <property type="entry name" value="TPR-like_helical_dom_sf"/>
</dbReference>
<dbReference type="Pfam" id="PF00515">
    <property type="entry name" value="TPR_1"/>
    <property type="match status" value="2"/>
</dbReference>
<dbReference type="InterPro" id="IPR001623">
    <property type="entry name" value="DnaJ_domain"/>
</dbReference>
<feature type="compositionally biased region" description="Low complexity" evidence="5">
    <location>
        <begin position="502"/>
        <end position="513"/>
    </location>
</feature>
<dbReference type="InterPro" id="IPR036869">
    <property type="entry name" value="J_dom_sf"/>
</dbReference>
<dbReference type="Pfam" id="PF07719">
    <property type="entry name" value="TPR_2"/>
    <property type="match status" value="1"/>
</dbReference>
<feature type="repeat" description="TPR" evidence="3">
    <location>
        <begin position="48"/>
        <end position="81"/>
    </location>
</feature>
<dbReference type="VEuPathDB" id="FungiDB:RO3G_15760"/>
<dbReference type="OMA" id="KMCLGLD"/>
<dbReference type="PRINTS" id="PR00625">
    <property type="entry name" value="JDOMAIN"/>
</dbReference>
<evidence type="ECO:0000256" key="2">
    <source>
        <dbReference type="ARBA" id="ARBA00022803"/>
    </source>
</evidence>
<name>I1CRG9_RHIO9</name>
<dbReference type="SMART" id="SM00271">
    <property type="entry name" value="DnaJ"/>
    <property type="match status" value="1"/>
</dbReference>
<dbReference type="EMBL" id="CH476748">
    <property type="protein sequence ID" value="EIE91049.1"/>
    <property type="molecule type" value="Genomic_DNA"/>
</dbReference>
<dbReference type="Pfam" id="PF13181">
    <property type="entry name" value="TPR_8"/>
    <property type="match status" value="1"/>
</dbReference>
<dbReference type="Gene3D" id="1.10.287.110">
    <property type="entry name" value="DnaJ domain"/>
    <property type="match status" value="1"/>
</dbReference>
<feature type="domain" description="J" evidence="6">
    <location>
        <begin position="369"/>
        <end position="434"/>
    </location>
</feature>
<evidence type="ECO:0000313" key="8">
    <source>
        <dbReference type="Proteomes" id="UP000009138"/>
    </source>
</evidence>
<feature type="repeat" description="TPR" evidence="3">
    <location>
        <begin position="315"/>
        <end position="348"/>
    </location>
</feature>
<dbReference type="PROSITE" id="PS50076">
    <property type="entry name" value="DNAJ_2"/>
    <property type="match status" value="1"/>
</dbReference>
<dbReference type="SUPFAM" id="SSF48452">
    <property type="entry name" value="TPR-like"/>
    <property type="match status" value="1"/>
</dbReference>
<feature type="repeat" description="TPR" evidence="3">
    <location>
        <begin position="14"/>
        <end position="47"/>
    </location>
</feature>
<dbReference type="STRING" id="246409.I1CRG9"/>
<dbReference type="Pfam" id="PF00226">
    <property type="entry name" value="DnaJ"/>
    <property type="match status" value="1"/>
</dbReference>
<dbReference type="PROSITE" id="PS50293">
    <property type="entry name" value="TPR_REGION"/>
    <property type="match status" value="2"/>
</dbReference>
<dbReference type="GeneID" id="93622725"/>
<dbReference type="Pfam" id="PF14559">
    <property type="entry name" value="TPR_19"/>
    <property type="match status" value="1"/>
</dbReference>
<feature type="repeat" description="TPR" evidence="3">
    <location>
        <begin position="82"/>
        <end position="115"/>
    </location>
</feature>
<dbReference type="PROSITE" id="PS00636">
    <property type="entry name" value="DNAJ_1"/>
    <property type="match status" value="1"/>
</dbReference>
<sequence>MSQSPMDIDNQLSPEEIKNLANEQYKLGRYEEAIKLYSQAIDASPKTSTFYNNRAAAYLMQKKYKEATFDSRTALELDPTNAKAYARAGKCQLNMGNLEEAGRLLQRAVELDPKSAQRDYHSLQNVSMYLAQVKTFMDNDQYALARNSLNRAIGYIDAEQVPIKWRVMEAECALGEKNYSEASRIVNSLIRLDTQNPDALYLRARVFYSQGDNQKTAAHCMEALRCDPDFSKARSLLKMSRAIEAQKDAGNTAFKLNQLDEAYEAYTAALEIDPKNDHMNARLYSNRAAVLQKQKKFEEALLDCDKAIELDGEFYKAYSRRAACFMETEKYEEATRDYKKLIEADGSNREYQNLLRKAELELKKSLRKDYYKVLGLSKSAGETEIKKAYRKLALQYHPDKNAGDEKAEIRFKEIGEAYAILSDSEKKARYDSGVDLDGGMGGGFPGGGMDGVDVNDIFAQMFGGGMGGGFGGGGFHSAGGFPGGGGGFPGGAGGFPGGGGRRQPPGGFSFHFG</sequence>
<dbReference type="InterPro" id="IPR013105">
    <property type="entry name" value="TPR_2"/>
</dbReference>
<dbReference type="PANTHER" id="PTHR45188:SF2">
    <property type="entry name" value="DNAJ HOMOLOG SUBFAMILY C MEMBER 7"/>
    <property type="match status" value="1"/>
</dbReference>
<accession>I1CRG9</accession>
<dbReference type="InterPro" id="IPR018253">
    <property type="entry name" value="DnaJ_domain_CS"/>
</dbReference>
<feature type="repeat" description="TPR" evidence="3">
    <location>
        <begin position="243"/>
        <end position="276"/>
    </location>
</feature>
<protein>
    <recommendedName>
        <fullName evidence="6">J domain-containing protein</fullName>
    </recommendedName>
</protein>
<evidence type="ECO:0000256" key="5">
    <source>
        <dbReference type="SAM" id="MobiDB-lite"/>
    </source>
</evidence>
<evidence type="ECO:0000256" key="1">
    <source>
        <dbReference type="ARBA" id="ARBA00022737"/>
    </source>
</evidence>
<dbReference type="eggNOG" id="KOG0550">
    <property type="taxonomic scope" value="Eukaryota"/>
</dbReference>
<dbReference type="OrthoDB" id="10250354at2759"/>
<dbReference type="PROSITE" id="PS50005">
    <property type="entry name" value="TPR"/>
    <property type="match status" value="5"/>
</dbReference>
<dbReference type="AlphaFoldDB" id="I1CRG9"/>
<keyword evidence="4" id="KW-0175">Coiled coil</keyword>
<dbReference type="FunCoup" id="I1CRG9">
    <property type="interactions" value="842"/>
</dbReference>
<dbReference type="Gene3D" id="1.25.40.10">
    <property type="entry name" value="Tetratricopeptide repeat domain"/>
    <property type="match status" value="1"/>
</dbReference>
<organism evidence="7 8">
    <name type="scientific">Rhizopus delemar (strain RA 99-880 / ATCC MYA-4621 / FGSC 9543 / NRRL 43880)</name>
    <name type="common">Mucormycosis agent</name>
    <name type="synonym">Rhizopus arrhizus var. delemar</name>
    <dbReference type="NCBI Taxonomy" id="246409"/>
    <lineage>
        <taxon>Eukaryota</taxon>
        <taxon>Fungi</taxon>
        <taxon>Fungi incertae sedis</taxon>
        <taxon>Mucoromycota</taxon>
        <taxon>Mucoromycotina</taxon>
        <taxon>Mucoromycetes</taxon>
        <taxon>Mucorales</taxon>
        <taxon>Mucorineae</taxon>
        <taxon>Rhizopodaceae</taxon>
        <taxon>Rhizopus</taxon>
    </lineage>
</organism>
<dbReference type="PANTHER" id="PTHR45188">
    <property type="entry name" value="DNAJ PROTEIN P58IPK HOMOLOG"/>
    <property type="match status" value="1"/>
</dbReference>
<dbReference type="InParanoid" id="I1CRG9"/>
<keyword evidence="2 3" id="KW-0802">TPR repeat</keyword>
<dbReference type="Proteomes" id="UP000009138">
    <property type="component" value="Unassembled WGS sequence"/>
</dbReference>
<evidence type="ECO:0000259" key="6">
    <source>
        <dbReference type="PROSITE" id="PS50076"/>
    </source>
</evidence>